<gene>
    <name evidence="9" type="ORF">EH32_08030</name>
</gene>
<feature type="domain" description="Glutaredoxin" evidence="8">
    <location>
        <begin position="7"/>
        <end position="66"/>
    </location>
</feature>
<dbReference type="PANTHER" id="PTHR45694">
    <property type="entry name" value="GLUTAREDOXIN 2"/>
    <property type="match status" value="1"/>
</dbReference>
<dbReference type="AlphaFoldDB" id="A0A074N2G1"/>
<evidence type="ECO:0000256" key="4">
    <source>
        <dbReference type="ARBA" id="ARBA00022982"/>
    </source>
</evidence>
<dbReference type="PRINTS" id="PR00160">
    <property type="entry name" value="GLUTAREDOXIN"/>
</dbReference>
<dbReference type="InterPro" id="IPR014025">
    <property type="entry name" value="Glutaredoxin_subgr"/>
</dbReference>
<dbReference type="Pfam" id="PF00462">
    <property type="entry name" value="Glutaredoxin"/>
    <property type="match status" value="1"/>
</dbReference>
<dbReference type="NCBIfam" id="TIGR02181">
    <property type="entry name" value="GRX_bact"/>
    <property type="match status" value="1"/>
</dbReference>
<keyword evidence="4 7" id="KW-0249">Electron transport</keyword>
<comment type="function">
    <text evidence="1 7">Has a glutathione-disulfide oxidoreductase activity in the presence of NADPH and glutathione reductase. Reduces low molecular weight disulfides and proteins.</text>
</comment>
<dbReference type="GO" id="GO:0034599">
    <property type="term" value="P:cellular response to oxidative stress"/>
    <property type="evidence" value="ECO:0007669"/>
    <property type="project" value="TreeGrafter"/>
</dbReference>
<dbReference type="KEGG" id="elq:Ga0102493_112459"/>
<dbReference type="EMBL" id="JMIX01000003">
    <property type="protein sequence ID" value="KEO99040.1"/>
    <property type="molecule type" value="Genomic_DNA"/>
</dbReference>
<comment type="similarity">
    <text evidence="2 7">Belongs to the glutaredoxin family.</text>
</comment>
<comment type="caution">
    <text evidence="9">The sequence shown here is derived from an EMBL/GenBank/DDBJ whole genome shotgun (WGS) entry which is preliminary data.</text>
</comment>
<dbReference type="PROSITE" id="PS51354">
    <property type="entry name" value="GLUTAREDOXIN_2"/>
    <property type="match status" value="1"/>
</dbReference>
<evidence type="ECO:0000256" key="6">
    <source>
        <dbReference type="ARBA" id="ARBA00023284"/>
    </source>
</evidence>
<accession>A0A074N2G1</accession>
<dbReference type="InterPro" id="IPR011900">
    <property type="entry name" value="GRX_bact"/>
</dbReference>
<dbReference type="GO" id="GO:0005737">
    <property type="term" value="C:cytoplasm"/>
    <property type="evidence" value="ECO:0007669"/>
    <property type="project" value="TreeGrafter"/>
</dbReference>
<dbReference type="PANTHER" id="PTHR45694:SF18">
    <property type="entry name" value="GLUTAREDOXIN-1-RELATED"/>
    <property type="match status" value="1"/>
</dbReference>
<keyword evidence="6 7" id="KW-0676">Redox-active center</keyword>
<keyword evidence="10" id="KW-1185">Reference proteome</keyword>
<evidence type="ECO:0000256" key="5">
    <source>
        <dbReference type="ARBA" id="ARBA00023157"/>
    </source>
</evidence>
<dbReference type="GO" id="GO:0045454">
    <property type="term" value="P:cell redox homeostasis"/>
    <property type="evidence" value="ECO:0007669"/>
    <property type="project" value="InterPro"/>
</dbReference>
<protein>
    <recommendedName>
        <fullName evidence="7">Glutaredoxin</fullName>
    </recommendedName>
</protein>
<organism evidence="9 10">
    <name type="scientific">Erythrobacter litoralis</name>
    <dbReference type="NCBI Taxonomy" id="39960"/>
    <lineage>
        <taxon>Bacteria</taxon>
        <taxon>Pseudomonadati</taxon>
        <taxon>Pseudomonadota</taxon>
        <taxon>Alphaproteobacteria</taxon>
        <taxon>Sphingomonadales</taxon>
        <taxon>Erythrobacteraceae</taxon>
        <taxon>Erythrobacter/Porphyrobacter group</taxon>
        <taxon>Erythrobacter</taxon>
    </lineage>
</organism>
<keyword evidence="7" id="KW-0963">Cytoplasm</keyword>
<name>A0A074N2G1_9SPHN</name>
<proteinExistence type="inferred from homology"/>
<dbReference type="PROSITE" id="PS00195">
    <property type="entry name" value="GLUTAREDOXIN_1"/>
    <property type="match status" value="1"/>
</dbReference>
<evidence type="ECO:0000313" key="10">
    <source>
        <dbReference type="Proteomes" id="UP000027866"/>
    </source>
</evidence>
<dbReference type="OrthoDB" id="9814618at2"/>
<dbReference type="PATRIC" id="fig|39960.10.peg.1556"/>
<evidence type="ECO:0000256" key="7">
    <source>
        <dbReference type="RuleBase" id="RU364065"/>
    </source>
</evidence>
<evidence type="ECO:0000313" key="9">
    <source>
        <dbReference type="EMBL" id="KEO99040.1"/>
    </source>
</evidence>
<evidence type="ECO:0000256" key="1">
    <source>
        <dbReference type="ARBA" id="ARBA00002549"/>
    </source>
</evidence>
<dbReference type="CDD" id="cd03418">
    <property type="entry name" value="GRX_GRXb_1_3_like"/>
    <property type="match status" value="1"/>
</dbReference>
<dbReference type="Gene3D" id="3.40.30.10">
    <property type="entry name" value="Glutaredoxin"/>
    <property type="match status" value="1"/>
</dbReference>
<sequence>MTTPKIDIYTKFACPFCVRAKQLLDAKGAAYNEYDITMGGPKREEMMERAPLARTVPQIFIGPVHVGGFDDLSALERTGRLDPLLSGEAGA</sequence>
<dbReference type="GO" id="GO:0015038">
    <property type="term" value="F:glutathione disulfide oxidoreductase activity"/>
    <property type="evidence" value="ECO:0007669"/>
    <property type="project" value="UniProtKB-UniRule"/>
</dbReference>
<evidence type="ECO:0000256" key="3">
    <source>
        <dbReference type="ARBA" id="ARBA00022448"/>
    </source>
</evidence>
<dbReference type="RefSeq" id="WP_034901935.1">
    <property type="nucleotide sequence ID" value="NZ_CP017057.1"/>
</dbReference>
<dbReference type="InterPro" id="IPR036249">
    <property type="entry name" value="Thioredoxin-like_sf"/>
</dbReference>
<dbReference type="InterPro" id="IPR002109">
    <property type="entry name" value="Glutaredoxin"/>
</dbReference>
<dbReference type="Proteomes" id="UP000027866">
    <property type="component" value="Unassembled WGS sequence"/>
</dbReference>
<reference evidence="9 10" key="1">
    <citation type="submission" date="2014-04" db="EMBL/GenBank/DDBJ databases">
        <title>A comprehensive comparison of genomes of Erythrobacter spp. Strains.</title>
        <authorList>
            <person name="Zheng Q."/>
        </authorList>
    </citation>
    <scope>NUCLEOTIDE SEQUENCE [LARGE SCALE GENOMIC DNA]</scope>
    <source>
        <strain evidence="9 10">DSM 8509</strain>
    </source>
</reference>
<keyword evidence="5" id="KW-1015">Disulfide bond</keyword>
<keyword evidence="3 7" id="KW-0813">Transport</keyword>
<evidence type="ECO:0000256" key="2">
    <source>
        <dbReference type="ARBA" id="ARBA00007787"/>
    </source>
</evidence>
<dbReference type="InterPro" id="IPR011767">
    <property type="entry name" value="GLR_AS"/>
</dbReference>
<dbReference type="SUPFAM" id="SSF52833">
    <property type="entry name" value="Thioredoxin-like"/>
    <property type="match status" value="1"/>
</dbReference>
<evidence type="ECO:0000259" key="8">
    <source>
        <dbReference type="Pfam" id="PF00462"/>
    </source>
</evidence>